<feature type="domain" description="RDRP core" evidence="11">
    <location>
        <begin position="231"/>
        <end position="859"/>
    </location>
</feature>
<dbReference type="InterPro" id="IPR057596">
    <property type="entry name" value="RDRP_core"/>
</dbReference>
<evidence type="ECO:0000259" key="12">
    <source>
        <dbReference type="Pfam" id="PF26249"/>
    </source>
</evidence>
<dbReference type="Pfam" id="PF26252">
    <property type="entry name" value="RdRP_helical"/>
    <property type="match status" value="1"/>
</dbReference>
<keyword evidence="2 9" id="KW-0696">RNA-directed RNA polymerase</keyword>
<evidence type="ECO:0000256" key="9">
    <source>
        <dbReference type="RuleBase" id="RU363098"/>
    </source>
</evidence>
<dbReference type="GO" id="GO:0031380">
    <property type="term" value="C:nuclear RNA-directed RNA polymerase complex"/>
    <property type="evidence" value="ECO:0007669"/>
    <property type="project" value="TreeGrafter"/>
</dbReference>
<evidence type="ECO:0000259" key="14">
    <source>
        <dbReference type="Pfam" id="PF26253"/>
    </source>
</evidence>
<keyword evidence="3 9" id="KW-0808">Transferase</keyword>
<protein>
    <recommendedName>
        <fullName evidence="9">RNA-dependent RNA polymerase</fullName>
        <ecNumber evidence="9">2.7.7.48</ecNumber>
    </recommendedName>
</protein>
<evidence type="ECO:0000256" key="6">
    <source>
        <dbReference type="ARBA" id="ARBA00023158"/>
    </source>
</evidence>
<evidence type="ECO:0000256" key="8">
    <source>
        <dbReference type="ARBA" id="ARBA00093763"/>
    </source>
</evidence>
<evidence type="ECO:0000256" key="1">
    <source>
        <dbReference type="ARBA" id="ARBA00005762"/>
    </source>
</evidence>
<dbReference type="GO" id="GO:0003968">
    <property type="term" value="F:RNA-directed RNA polymerase activity"/>
    <property type="evidence" value="ECO:0007669"/>
    <property type="project" value="UniProtKB-KW"/>
</dbReference>
<keyword evidence="6 9" id="KW-0943">RNA-mediated gene silencing</keyword>
<dbReference type="Proteomes" id="UP001370490">
    <property type="component" value="Unassembled WGS sequence"/>
</dbReference>
<comment type="similarity">
    <text evidence="1 9">Belongs to the RdRP family.</text>
</comment>
<proteinExistence type="inferred from homology"/>
<feature type="domain" description="RDRP C-terminal head" evidence="14">
    <location>
        <begin position="909"/>
        <end position="985"/>
    </location>
</feature>
<dbReference type="InterPro" id="IPR058697">
    <property type="entry name" value="RDRP3-5_N"/>
</dbReference>
<dbReference type="AlphaFoldDB" id="A0AAN8VV08"/>
<evidence type="ECO:0000256" key="3">
    <source>
        <dbReference type="ARBA" id="ARBA00022679"/>
    </source>
</evidence>
<comment type="caution">
    <text evidence="15">The sequence shown here is derived from an EMBL/GenBank/DDBJ whole genome shotgun (WGS) entry which is preliminary data.</text>
</comment>
<dbReference type="GO" id="GO:0003723">
    <property type="term" value="F:RNA binding"/>
    <property type="evidence" value="ECO:0007669"/>
    <property type="project" value="UniProtKB-KW"/>
</dbReference>
<dbReference type="GO" id="GO:0030422">
    <property type="term" value="P:siRNA processing"/>
    <property type="evidence" value="ECO:0007669"/>
    <property type="project" value="TreeGrafter"/>
</dbReference>
<dbReference type="EMBL" id="JBAMMX010000004">
    <property type="protein sequence ID" value="KAK6941468.1"/>
    <property type="molecule type" value="Genomic_DNA"/>
</dbReference>
<evidence type="ECO:0000259" key="13">
    <source>
        <dbReference type="Pfam" id="PF26252"/>
    </source>
</evidence>
<feature type="domain" description="RDRP3-5 N-terminal" evidence="12">
    <location>
        <begin position="26"/>
        <end position="89"/>
    </location>
</feature>
<sequence length="1004" mass="113795">MAFSSTTTTSNFSPITTNSSSPSQTILSSSVETLLRSLSSERGLPPAGDDARKALASVGEEVALKILKDISSSKSIRTLDGFIFYMIKNLQKPSPTRPLNSPLKRYLSPSSRIDSTAPQSPIRGRLMGSACLGVERAASPALSQQLEALAELEFRKAFLILSYVGRHKLEDAISADEIRALKDVPMPRFEAVIWNTIGQHHIGSKDRRKYLDWDPGRTHLYQCHVFPDGSYVFKGPILSKMRTHLQKVLKDENVLIVKFAEEEENVSSIDYYTAFLSILNEGILVGLRRFRFFVFKDGGKEEKKKDPTSSPVKCFFVRTECHALCQEREPYILSGKSVSAARRMFMHAHTVCSVEKYMARFSLILSKTITLEVDLDTVKIETIDDLPCKHEDGSIVYGDDGEPPILTDGTGFISEDLALMCPKSIYKGRLKNERLKSSVGHLELVEKLPELRELEYHKSEPPLLIQFRLYDSGRAMKGTFLVNKKLQPRTLQVRRSMIKVEADRHSNVQTFNSFEIVATSNQPKKTFLSRHLIALLNYGGVPREYFMDILKNALEDVYSIHFNKRAALRVSLRYGEMDNFNVARMILSGIPLEEPYLQHRLSILMSKDRKVLQGGRLPVSDCYYLMGTTDPTGILKRDEVCIILDNGQVSGQVLVYKHPGLHFGDIHVLNATYVPELDTYVGKSKYAIFFPIKGDRSLADEIANSDFDGDMYWISKNPQLLEYFKASEPWRRTRPPPVVTIRKPSDLSDSELENELFQIFLTTRFKPSNCMGIASDSWLTYIDRLLTLPAECDEEKECLKKKMFELIDIYYDALDAPKTGLKPEVPGSLRPEKLPHYLERDNCPRYKSTSILGWIYDAVDAYHAKDTLMQEIRKLPLLDVEVSQESLRTWRDHYKKYRSEMSAALGSVGESKEEQADDVIQKYKELFYGAAEFEESTRKTEELYDDALAIYHISYEYAMSSKGSVGCCSFAWRVAGPVLCKLYATILGEKAIICLPSVLGEVFG</sequence>
<evidence type="ECO:0000259" key="11">
    <source>
        <dbReference type="Pfam" id="PF05183"/>
    </source>
</evidence>
<dbReference type="Pfam" id="PF26253">
    <property type="entry name" value="RdRP_head"/>
    <property type="match status" value="1"/>
</dbReference>
<keyword evidence="16" id="KW-1185">Reference proteome</keyword>
<dbReference type="InterPro" id="IPR007855">
    <property type="entry name" value="RDRP"/>
</dbReference>
<organism evidence="15 16">
    <name type="scientific">Dillenia turbinata</name>
    <dbReference type="NCBI Taxonomy" id="194707"/>
    <lineage>
        <taxon>Eukaryota</taxon>
        <taxon>Viridiplantae</taxon>
        <taxon>Streptophyta</taxon>
        <taxon>Embryophyta</taxon>
        <taxon>Tracheophyta</taxon>
        <taxon>Spermatophyta</taxon>
        <taxon>Magnoliopsida</taxon>
        <taxon>eudicotyledons</taxon>
        <taxon>Gunneridae</taxon>
        <taxon>Pentapetalae</taxon>
        <taxon>Dilleniales</taxon>
        <taxon>Dilleniaceae</taxon>
        <taxon>Dillenia</taxon>
    </lineage>
</organism>
<dbReference type="InterPro" id="IPR058752">
    <property type="entry name" value="RDRP_C_head"/>
</dbReference>
<dbReference type="Pfam" id="PF26249">
    <property type="entry name" value="4HB_RdRP3_N"/>
    <property type="match status" value="1"/>
</dbReference>
<evidence type="ECO:0000256" key="4">
    <source>
        <dbReference type="ARBA" id="ARBA00022695"/>
    </source>
</evidence>
<comment type="function">
    <text evidence="8 9">Probably involved in the RNA silencing pathway and required for the generation of small interfering RNAs (siRNAs).</text>
</comment>
<evidence type="ECO:0000256" key="5">
    <source>
        <dbReference type="ARBA" id="ARBA00022884"/>
    </source>
</evidence>
<feature type="domain" description="RDRP helical" evidence="13">
    <location>
        <begin position="145"/>
        <end position="213"/>
    </location>
</feature>
<name>A0AAN8VV08_9MAGN</name>
<evidence type="ECO:0000313" key="16">
    <source>
        <dbReference type="Proteomes" id="UP001370490"/>
    </source>
</evidence>
<evidence type="ECO:0000313" key="15">
    <source>
        <dbReference type="EMBL" id="KAK6941468.1"/>
    </source>
</evidence>
<evidence type="ECO:0000256" key="2">
    <source>
        <dbReference type="ARBA" id="ARBA00022484"/>
    </source>
</evidence>
<reference evidence="15 16" key="1">
    <citation type="submission" date="2023-12" db="EMBL/GenBank/DDBJ databases">
        <title>A high-quality genome assembly for Dillenia turbinata (Dilleniales).</title>
        <authorList>
            <person name="Chanderbali A."/>
        </authorList>
    </citation>
    <scope>NUCLEOTIDE SEQUENCE [LARGE SCALE GENOMIC DNA]</scope>
    <source>
        <strain evidence="15">LSX21</strain>
        <tissue evidence="15">Leaf</tissue>
    </source>
</reference>
<evidence type="ECO:0000256" key="7">
    <source>
        <dbReference type="ARBA" id="ARBA00048744"/>
    </source>
</evidence>
<keyword evidence="4 9" id="KW-0548">Nucleotidyltransferase</keyword>
<dbReference type="Pfam" id="PF05183">
    <property type="entry name" value="RdRP"/>
    <property type="match status" value="1"/>
</dbReference>
<gene>
    <name evidence="15" type="ORF">RJ641_026845</name>
</gene>
<evidence type="ECO:0000256" key="10">
    <source>
        <dbReference type="SAM" id="MobiDB-lite"/>
    </source>
</evidence>
<dbReference type="PANTHER" id="PTHR23079:SF55">
    <property type="entry name" value="RNA-DIRECTED RNA POLYMERASE"/>
    <property type="match status" value="1"/>
</dbReference>
<keyword evidence="5 9" id="KW-0694">RNA-binding</keyword>
<comment type="catalytic activity">
    <reaction evidence="7 9">
        <text>RNA(n) + a ribonucleoside 5'-triphosphate = RNA(n+1) + diphosphate</text>
        <dbReference type="Rhea" id="RHEA:21248"/>
        <dbReference type="Rhea" id="RHEA-COMP:14527"/>
        <dbReference type="Rhea" id="RHEA-COMP:17342"/>
        <dbReference type="ChEBI" id="CHEBI:33019"/>
        <dbReference type="ChEBI" id="CHEBI:61557"/>
        <dbReference type="ChEBI" id="CHEBI:140395"/>
        <dbReference type="EC" id="2.7.7.48"/>
    </reaction>
</comment>
<dbReference type="EC" id="2.7.7.48" evidence="9"/>
<dbReference type="PANTHER" id="PTHR23079">
    <property type="entry name" value="RNA-DEPENDENT RNA POLYMERASE"/>
    <property type="match status" value="1"/>
</dbReference>
<accession>A0AAN8VV08</accession>
<feature type="region of interest" description="Disordered" evidence="10">
    <location>
        <begin position="1"/>
        <end position="24"/>
    </location>
</feature>
<dbReference type="InterPro" id="IPR058751">
    <property type="entry name" value="RDRP_helical"/>
</dbReference>